<dbReference type="PANTHER" id="PTHR36922">
    <property type="entry name" value="BLL2446 PROTEIN"/>
    <property type="match status" value="1"/>
</dbReference>
<dbReference type="STRING" id="1470434.AZF00_17210"/>
<proteinExistence type="predicted"/>
<dbReference type="KEGG" id="zal:AZF00_17210"/>
<dbReference type="Proteomes" id="UP000074119">
    <property type="component" value="Chromosome"/>
</dbReference>
<gene>
    <name evidence="1" type="ORF">AZF00_17210</name>
</gene>
<dbReference type="RefSeq" id="WP_008252552.1">
    <property type="nucleotide sequence ID" value="NZ_CP014544.1"/>
</dbReference>
<name>A0A127M9L3_9GAMM</name>
<evidence type="ECO:0008006" key="3">
    <source>
        <dbReference type="Google" id="ProtNLM"/>
    </source>
</evidence>
<reference evidence="1 2" key="1">
    <citation type="submission" date="2015-12" db="EMBL/GenBank/DDBJ databases">
        <authorList>
            <person name="Shamseldin A."/>
            <person name="Moawad H."/>
            <person name="Abd El-Rahim W.M."/>
            <person name="Sadowsky M.J."/>
        </authorList>
    </citation>
    <scope>NUCLEOTIDE SEQUENCE [LARGE SCALE GENOMIC DNA]</scope>
    <source>
        <strain evidence="1 2">SM2</strain>
    </source>
</reference>
<dbReference type="Pfam" id="PF09351">
    <property type="entry name" value="DUF1993"/>
    <property type="match status" value="1"/>
</dbReference>
<accession>A0A127M9L3</accession>
<dbReference type="Gene3D" id="1.20.120.450">
    <property type="entry name" value="dinb family like domain"/>
    <property type="match status" value="1"/>
</dbReference>
<sequence length="171" mass="19131">MLYDLTVVQFSTMLSNLSVILDKGAAFAESKKIDVDALLTSRLALDQFNLIRQVQISCDAAKLSVARLTGKADSAPKHEDFETTMAELQARIKSVQDYLAGFSEADFDGAEERKVVLPWFEGKYLLGKDFAQRFAIPNFYFHVSTAYAILRHHGVELGKMDYLGAIPFQDL</sequence>
<dbReference type="InterPro" id="IPR034660">
    <property type="entry name" value="DinB/YfiT-like"/>
</dbReference>
<dbReference type="EMBL" id="CP014544">
    <property type="protein sequence ID" value="AMO69932.1"/>
    <property type="molecule type" value="Genomic_DNA"/>
</dbReference>
<dbReference type="AlphaFoldDB" id="A0A127M9L3"/>
<dbReference type="InterPro" id="IPR018531">
    <property type="entry name" value="DUF1993"/>
</dbReference>
<organism evidence="1 2">
    <name type="scientific">Zhongshania aliphaticivorans</name>
    <dbReference type="NCBI Taxonomy" id="1470434"/>
    <lineage>
        <taxon>Bacteria</taxon>
        <taxon>Pseudomonadati</taxon>
        <taxon>Pseudomonadota</taxon>
        <taxon>Gammaproteobacteria</taxon>
        <taxon>Cellvibrionales</taxon>
        <taxon>Spongiibacteraceae</taxon>
        <taxon>Zhongshania</taxon>
    </lineage>
</organism>
<evidence type="ECO:0000313" key="1">
    <source>
        <dbReference type="EMBL" id="AMO69932.1"/>
    </source>
</evidence>
<evidence type="ECO:0000313" key="2">
    <source>
        <dbReference type="Proteomes" id="UP000074119"/>
    </source>
</evidence>
<dbReference type="PANTHER" id="PTHR36922:SF1">
    <property type="entry name" value="DUF1993 DOMAIN-CONTAINING PROTEIN"/>
    <property type="match status" value="1"/>
</dbReference>
<protein>
    <recommendedName>
        <fullName evidence="3">DUF1993 domain-containing protein</fullName>
    </recommendedName>
</protein>
<dbReference type="SUPFAM" id="SSF109854">
    <property type="entry name" value="DinB/YfiT-like putative metalloenzymes"/>
    <property type="match status" value="1"/>
</dbReference>